<gene>
    <name evidence="2" type="ORF">G7Y89_g4526</name>
</gene>
<feature type="compositionally biased region" description="Polar residues" evidence="1">
    <location>
        <begin position="1"/>
        <end position="15"/>
    </location>
</feature>
<evidence type="ECO:0008006" key="4">
    <source>
        <dbReference type="Google" id="ProtNLM"/>
    </source>
</evidence>
<name>A0A8H4RRF4_9HELO</name>
<feature type="region of interest" description="Disordered" evidence="1">
    <location>
        <begin position="325"/>
        <end position="350"/>
    </location>
</feature>
<dbReference type="Proteomes" id="UP000566819">
    <property type="component" value="Unassembled WGS sequence"/>
</dbReference>
<proteinExistence type="predicted"/>
<reference evidence="2 3" key="1">
    <citation type="submission" date="2020-03" db="EMBL/GenBank/DDBJ databases">
        <title>Draft Genome Sequence of Cudoniella acicularis.</title>
        <authorList>
            <person name="Buettner E."/>
            <person name="Kellner H."/>
        </authorList>
    </citation>
    <scope>NUCLEOTIDE SEQUENCE [LARGE SCALE GENOMIC DNA]</scope>
    <source>
        <strain evidence="2 3">DSM 108380</strain>
    </source>
</reference>
<evidence type="ECO:0000313" key="3">
    <source>
        <dbReference type="Proteomes" id="UP000566819"/>
    </source>
</evidence>
<protein>
    <recommendedName>
        <fullName evidence="4">C2H2-type domain-containing protein</fullName>
    </recommendedName>
</protein>
<dbReference type="AlphaFoldDB" id="A0A8H4RRF4"/>
<organism evidence="2 3">
    <name type="scientific">Cudoniella acicularis</name>
    <dbReference type="NCBI Taxonomy" id="354080"/>
    <lineage>
        <taxon>Eukaryota</taxon>
        <taxon>Fungi</taxon>
        <taxon>Dikarya</taxon>
        <taxon>Ascomycota</taxon>
        <taxon>Pezizomycotina</taxon>
        <taxon>Leotiomycetes</taxon>
        <taxon>Helotiales</taxon>
        <taxon>Tricladiaceae</taxon>
        <taxon>Cudoniella</taxon>
    </lineage>
</organism>
<evidence type="ECO:0000313" key="2">
    <source>
        <dbReference type="EMBL" id="KAF4633595.1"/>
    </source>
</evidence>
<dbReference type="EMBL" id="JAAMPI010000247">
    <property type="protein sequence ID" value="KAF4633595.1"/>
    <property type="molecule type" value="Genomic_DNA"/>
</dbReference>
<accession>A0A8H4RRF4</accession>
<dbReference type="OrthoDB" id="2687452at2759"/>
<evidence type="ECO:0000256" key="1">
    <source>
        <dbReference type="SAM" id="MobiDB-lite"/>
    </source>
</evidence>
<sequence length="416" mass="48276">MAQNLRNNLYQQYSKPRSDEETMGWDLYPYTPDQAMQDWEGSVSMAHSCSTDSGNSRHSYFSNYTPVSPCTSMTSPDDFGSSYPGYSDPFQNSGSLQNMSISDSPPYYYPDQYQHQNFQPQSSRVTPSELKWDANMKIEEFYKFYVPKSKEPYLALHENALETFRMPRIVYLDKEETIDKKHHPCQFPGTSCWKTNTPPVFSRPADLERHYRQVHASEDQKENHYCDYRNCNRSNEPFTRKDHFRDHLKEYHKEDIGYCKGEKTAKDKAKWAAKQRSWEAERRISDKWWRCVKCLDKIYVAEYGWQCPSCKRDCEAHRREAREQKAEYGGNASDMVQASSSSSSSKPFSPPCTVCDGLAWIENPNGSWEVCAYCQVATAEQMPSTSMSQYTTATQYATGGIGSWDQQQWDHRSSID</sequence>
<dbReference type="Gene3D" id="3.30.160.60">
    <property type="entry name" value="Classic Zinc Finger"/>
    <property type="match status" value="1"/>
</dbReference>
<keyword evidence="3" id="KW-1185">Reference proteome</keyword>
<feature type="region of interest" description="Disordered" evidence="1">
    <location>
        <begin position="1"/>
        <end position="22"/>
    </location>
</feature>
<comment type="caution">
    <text evidence="2">The sequence shown here is derived from an EMBL/GenBank/DDBJ whole genome shotgun (WGS) entry which is preliminary data.</text>
</comment>